<organism evidence="3 4">
    <name type="scientific">Enhygromyxa salina</name>
    <dbReference type="NCBI Taxonomy" id="215803"/>
    <lineage>
        <taxon>Bacteria</taxon>
        <taxon>Pseudomonadati</taxon>
        <taxon>Myxococcota</taxon>
        <taxon>Polyangia</taxon>
        <taxon>Nannocystales</taxon>
        <taxon>Nannocystaceae</taxon>
        <taxon>Enhygromyxa</taxon>
    </lineage>
</organism>
<feature type="domain" description="UspA" evidence="2">
    <location>
        <begin position="157"/>
        <end position="293"/>
    </location>
</feature>
<comment type="caution">
    <text evidence="3">The sequence shown here is derived from an EMBL/GenBank/DDBJ whole genome shotgun (WGS) entry which is preliminary data.</text>
</comment>
<dbReference type="SUPFAM" id="SSF52402">
    <property type="entry name" value="Adenine nucleotide alpha hydrolases-like"/>
    <property type="match status" value="2"/>
</dbReference>
<reference evidence="3 4" key="1">
    <citation type="submission" date="2018-03" db="EMBL/GenBank/DDBJ databases">
        <title>Draft Genome Sequences of the Obligatory Marine Myxobacteria Enhygromyxa salina SWB007.</title>
        <authorList>
            <person name="Poehlein A."/>
            <person name="Moghaddam J.A."/>
            <person name="Harms H."/>
            <person name="Alanjari M."/>
            <person name="Koenig G.M."/>
            <person name="Daniel R."/>
            <person name="Schaeberle T.F."/>
        </authorList>
    </citation>
    <scope>NUCLEOTIDE SEQUENCE [LARGE SCALE GENOMIC DNA]</scope>
    <source>
        <strain evidence="3 4">SWB007</strain>
    </source>
</reference>
<sequence>MRWVVGLDLRPHSHGAINFAQWLRAHDQQPAQLRIDGLHVVEARMFKLPGGKSRAEVVGEALRAARVAVAVRDASEAFSSVNVVESIPTVDGGVVDVLTNAAGLWITDGIILGRRGAGEHGGLIRLGKVARNLLRRLPAPTFIVPPDLELNHIGPGPIVCAVELDERGVAVARYGERLARRLGRSARLVHVIDSGDPIGLQYLPEGSWDDLHARQRDEAQSKIVEWRDQAGLTAYTLLAQGQTVPRLVSAARELDACMLLCGSRRLSTVERFWISSVGSSLAAAAHLPVGVIP</sequence>
<protein>
    <submittedName>
        <fullName evidence="3">Universal stress protein family protein</fullName>
    </submittedName>
</protein>
<dbReference type="Gene3D" id="3.40.50.12370">
    <property type="match status" value="1"/>
</dbReference>
<comment type="similarity">
    <text evidence="1">Belongs to the universal stress protein A family.</text>
</comment>
<dbReference type="AlphaFoldDB" id="A0A2S9YX71"/>
<dbReference type="Pfam" id="PF00582">
    <property type="entry name" value="Usp"/>
    <property type="match status" value="2"/>
</dbReference>
<proteinExistence type="inferred from homology"/>
<dbReference type="PANTHER" id="PTHR46268">
    <property type="entry name" value="STRESS RESPONSE PROTEIN NHAX"/>
    <property type="match status" value="1"/>
</dbReference>
<feature type="domain" description="UspA" evidence="2">
    <location>
        <begin position="4"/>
        <end position="145"/>
    </location>
</feature>
<evidence type="ECO:0000256" key="1">
    <source>
        <dbReference type="ARBA" id="ARBA00008791"/>
    </source>
</evidence>
<dbReference type="CDD" id="cd00293">
    <property type="entry name" value="USP-like"/>
    <property type="match status" value="1"/>
</dbReference>
<gene>
    <name evidence="3" type="ORF">ENSA7_04500</name>
</gene>
<dbReference type="InterPro" id="IPR006016">
    <property type="entry name" value="UspA"/>
</dbReference>
<evidence type="ECO:0000313" key="3">
    <source>
        <dbReference type="EMBL" id="PRQ09696.1"/>
    </source>
</evidence>
<accession>A0A2S9YX71</accession>
<evidence type="ECO:0000259" key="2">
    <source>
        <dbReference type="Pfam" id="PF00582"/>
    </source>
</evidence>
<evidence type="ECO:0000313" key="4">
    <source>
        <dbReference type="Proteomes" id="UP000238823"/>
    </source>
</evidence>
<dbReference type="Proteomes" id="UP000238823">
    <property type="component" value="Unassembled WGS sequence"/>
</dbReference>
<name>A0A2S9YX71_9BACT</name>
<dbReference type="EMBL" id="PVNL01000013">
    <property type="protein sequence ID" value="PRQ09696.1"/>
    <property type="molecule type" value="Genomic_DNA"/>
</dbReference>
<dbReference type="PANTHER" id="PTHR46268:SF6">
    <property type="entry name" value="UNIVERSAL STRESS PROTEIN UP12"/>
    <property type="match status" value="1"/>
</dbReference>